<dbReference type="GO" id="GO:0005829">
    <property type="term" value="C:cytosol"/>
    <property type="evidence" value="ECO:0007669"/>
    <property type="project" value="TreeGrafter"/>
</dbReference>
<dbReference type="Gene3D" id="1.10.10.10">
    <property type="entry name" value="Winged helix-like DNA-binding domain superfamily/Winged helix DNA-binding domain"/>
    <property type="match status" value="1"/>
</dbReference>
<proteinExistence type="predicted"/>
<keyword evidence="7" id="KW-1185">Reference proteome</keyword>
<dbReference type="CDD" id="cd00038">
    <property type="entry name" value="CAP_ED"/>
    <property type="match status" value="1"/>
</dbReference>
<dbReference type="SUPFAM" id="SSF46785">
    <property type="entry name" value="Winged helix' DNA-binding domain"/>
    <property type="match status" value="1"/>
</dbReference>
<dbReference type="RefSeq" id="WP_207575739.1">
    <property type="nucleotide sequence ID" value="NZ_JAFNME010000025.1"/>
</dbReference>
<dbReference type="PROSITE" id="PS50042">
    <property type="entry name" value="CNMP_BINDING_3"/>
    <property type="match status" value="1"/>
</dbReference>
<dbReference type="SMART" id="SM00419">
    <property type="entry name" value="HTH_CRP"/>
    <property type="match status" value="1"/>
</dbReference>
<dbReference type="Proteomes" id="UP000664731">
    <property type="component" value="Unassembled WGS sequence"/>
</dbReference>
<dbReference type="InterPro" id="IPR036388">
    <property type="entry name" value="WH-like_DNA-bd_sf"/>
</dbReference>
<evidence type="ECO:0000313" key="6">
    <source>
        <dbReference type="EMBL" id="MBO1250339.1"/>
    </source>
</evidence>
<sequence>MSALSALPLLSHLPQVTVAHLAQHAQVTAYAKREVVLHKGAAGQCLNFLLDGRLQGLDFTADAREVGLYFVQPGDFFGEVALVDNQPQPEYVTALMRSQVISIGKELIRPVLFAVPQLAEALCLRLSQRLRGVSEHRRILGLATPVQRVCALLVQMEKQGRIPQVPTHQELAIMVNLTRESVSRVFQLLQGRSIVERDGNDLLVLTPAQLTAWAEGAEVAVAT</sequence>
<name>A0A939KEE8_9BURK</name>
<gene>
    <name evidence="6" type="ORF">J1777_10980</name>
</gene>
<dbReference type="InterPro" id="IPR050397">
    <property type="entry name" value="Env_Response_Regulators"/>
</dbReference>
<keyword evidence="1" id="KW-0805">Transcription regulation</keyword>
<reference evidence="6" key="1">
    <citation type="submission" date="2021-03" db="EMBL/GenBank/DDBJ databases">
        <title>Comamonas denitrificans.</title>
        <authorList>
            <person name="Finster K."/>
        </authorList>
    </citation>
    <scope>NUCLEOTIDE SEQUENCE</scope>
    <source>
        <strain evidence="6">MM2021_4</strain>
    </source>
</reference>
<evidence type="ECO:0000256" key="1">
    <source>
        <dbReference type="ARBA" id="ARBA00023015"/>
    </source>
</evidence>
<dbReference type="AlphaFoldDB" id="A0A939KEE8"/>
<evidence type="ECO:0000256" key="2">
    <source>
        <dbReference type="ARBA" id="ARBA00023125"/>
    </source>
</evidence>
<dbReference type="InterPro" id="IPR012318">
    <property type="entry name" value="HTH_CRP"/>
</dbReference>
<dbReference type="InterPro" id="IPR014710">
    <property type="entry name" value="RmlC-like_jellyroll"/>
</dbReference>
<dbReference type="PROSITE" id="PS51063">
    <property type="entry name" value="HTH_CRP_2"/>
    <property type="match status" value="1"/>
</dbReference>
<feature type="domain" description="HTH crp-type" evidence="5">
    <location>
        <begin position="143"/>
        <end position="208"/>
    </location>
</feature>
<evidence type="ECO:0000259" key="5">
    <source>
        <dbReference type="PROSITE" id="PS51063"/>
    </source>
</evidence>
<evidence type="ECO:0000313" key="7">
    <source>
        <dbReference type="Proteomes" id="UP000664731"/>
    </source>
</evidence>
<dbReference type="Gene3D" id="2.60.120.10">
    <property type="entry name" value="Jelly Rolls"/>
    <property type="match status" value="1"/>
</dbReference>
<dbReference type="PANTHER" id="PTHR24567:SF74">
    <property type="entry name" value="HTH-TYPE TRANSCRIPTIONAL REGULATOR ARCR"/>
    <property type="match status" value="1"/>
</dbReference>
<dbReference type="EMBL" id="JAFNME010000025">
    <property type="protein sequence ID" value="MBO1250339.1"/>
    <property type="molecule type" value="Genomic_DNA"/>
</dbReference>
<evidence type="ECO:0000256" key="3">
    <source>
        <dbReference type="ARBA" id="ARBA00023163"/>
    </source>
</evidence>
<protein>
    <submittedName>
        <fullName evidence="6">Crp/Fnr family transcriptional regulator</fullName>
    </submittedName>
</protein>
<dbReference type="SUPFAM" id="SSF51206">
    <property type="entry name" value="cAMP-binding domain-like"/>
    <property type="match status" value="1"/>
</dbReference>
<dbReference type="GO" id="GO:0003677">
    <property type="term" value="F:DNA binding"/>
    <property type="evidence" value="ECO:0007669"/>
    <property type="project" value="UniProtKB-KW"/>
</dbReference>
<keyword evidence="3" id="KW-0804">Transcription</keyword>
<keyword evidence="2" id="KW-0238">DNA-binding</keyword>
<comment type="caution">
    <text evidence="6">The sequence shown here is derived from an EMBL/GenBank/DDBJ whole genome shotgun (WGS) entry which is preliminary data.</text>
</comment>
<dbReference type="SMART" id="SM00100">
    <property type="entry name" value="cNMP"/>
    <property type="match status" value="1"/>
</dbReference>
<dbReference type="InterPro" id="IPR036390">
    <property type="entry name" value="WH_DNA-bd_sf"/>
</dbReference>
<feature type="domain" description="Cyclic nucleotide-binding" evidence="4">
    <location>
        <begin position="9"/>
        <end position="112"/>
    </location>
</feature>
<dbReference type="PANTHER" id="PTHR24567">
    <property type="entry name" value="CRP FAMILY TRANSCRIPTIONAL REGULATORY PROTEIN"/>
    <property type="match status" value="1"/>
</dbReference>
<dbReference type="Pfam" id="PF13545">
    <property type="entry name" value="HTH_Crp_2"/>
    <property type="match status" value="1"/>
</dbReference>
<dbReference type="InterPro" id="IPR000595">
    <property type="entry name" value="cNMP-bd_dom"/>
</dbReference>
<organism evidence="6 7">
    <name type="scientific">Comamonas denitrificans</name>
    <dbReference type="NCBI Taxonomy" id="117506"/>
    <lineage>
        <taxon>Bacteria</taxon>
        <taxon>Pseudomonadati</taxon>
        <taxon>Pseudomonadota</taxon>
        <taxon>Betaproteobacteria</taxon>
        <taxon>Burkholderiales</taxon>
        <taxon>Comamonadaceae</taxon>
        <taxon>Comamonas</taxon>
    </lineage>
</organism>
<dbReference type="Pfam" id="PF00027">
    <property type="entry name" value="cNMP_binding"/>
    <property type="match status" value="1"/>
</dbReference>
<dbReference type="GO" id="GO:0003700">
    <property type="term" value="F:DNA-binding transcription factor activity"/>
    <property type="evidence" value="ECO:0007669"/>
    <property type="project" value="TreeGrafter"/>
</dbReference>
<evidence type="ECO:0000259" key="4">
    <source>
        <dbReference type="PROSITE" id="PS50042"/>
    </source>
</evidence>
<accession>A0A939KEE8</accession>
<dbReference type="InterPro" id="IPR018490">
    <property type="entry name" value="cNMP-bd_dom_sf"/>
</dbReference>